<protein>
    <recommendedName>
        <fullName evidence="4">Lipoprotein</fullName>
    </recommendedName>
</protein>
<gene>
    <name evidence="2" type="ORF">BEN30_10145</name>
</gene>
<dbReference type="EMBL" id="MCGG01000025">
    <property type="protein sequence ID" value="OEJ67129.1"/>
    <property type="molecule type" value="Genomic_DNA"/>
</dbReference>
<reference evidence="3" key="1">
    <citation type="submission" date="2016-07" db="EMBL/GenBank/DDBJ databases">
        <authorList>
            <person name="Florea S."/>
            <person name="Webb J.S."/>
            <person name="Jaromczyk J."/>
            <person name="Schardl C.L."/>
        </authorList>
    </citation>
    <scope>NUCLEOTIDE SEQUENCE [LARGE SCALE GENOMIC DNA]</scope>
    <source>
        <strain evidence="3">MV-1</strain>
    </source>
</reference>
<organism evidence="2 3">
    <name type="scientific">Magnetovibrio blakemorei</name>
    <dbReference type="NCBI Taxonomy" id="28181"/>
    <lineage>
        <taxon>Bacteria</taxon>
        <taxon>Pseudomonadati</taxon>
        <taxon>Pseudomonadota</taxon>
        <taxon>Alphaproteobacteria</taxon>
        <taxon>Rhodospirillales</taxon>
        <taxon>Magnetovibrionaceae</taxon>
        <taxon>Magnetovibrio</taxon>
    </lineage>
</organism>
<proteinExistence type="predicted"/>
<feature type="signal peptide" evidence="1">
    <location>
        <begin position="1"/>
        <end position="36"/>
    </location>
</feature>
<comment type="caution">
    <text evidence="2">The sequence shown here is derived from an EMBL/GenBank/DDBJ whole genome shotgun (WGS) entry which is preliminary data.</text>
</comment>
<dbReference type="RefSeq" id="WP_069957958.1">
    <property type="nucleotide sequence ID" value="NZ_MCGG01000025.1"/>
</dbReference>
<accession>A0A1E5Q7I3</accession>
<evidence type="ECO:0000313" key="2">
    <source>
        <dbReference type="EMBL" id="OEJ67129.1"/>
    </source>
</evidence>
<evidence type="ECO:0000313" key="3">
    <source>
        <dbReference type="Proteomes" id="UP000095347"/>
    </source>
</evidence>
<dbReference type="STRING" id="28181.BEN30_10145"/>
<name>A0A1E5Q7I3_9PROT</name>
<dbReference type="AlphaFoldDB" id="A0A1E5Q7I3"/>
<feature type="chain" id="PRO_5009184106" description="Lipoprotein" evidence="1">
    <location>
        <begin position="37"/>
        <end position="194"/>
    </location>
</feature>
<sequence>MAPSRFPKRPTAKAFFSRPFVGFALLSISLGLAACASDEAPPPPCPEVLIAADGAKLTRFKPGPGTDIIDVLHEEELTGFAQGCVYDIDKIGAGTLTVLVAPTIMSSRGPANQSNDADFEYIIAITDLQKTILKKYSYPLVLPYQKDVPRVIWQKPEPHAYVLPLSAGQTGENFLVYISLKLTRSELEYQRKNR</sequence>
<evidence type="ECO:0000256" key="1">
    <source>
        <dbReference type="SAM" id="SignalP"/>
    </source>
</evidence>
<dbReference type="PROSITE" id="PS51257">
    <property type="entry name" value="PROKAR_LIPOPROTEIN"/>
    <property type="match status" value="1"/>
</dbReference>
<dbReference type="OrthoDB" id="8443104at2"/>
<keyword evidence="1" id="KW-0732">Signal</keyword>
<keyword evidence="3" id="KW-1185">Reference proteome</keyword>
<dbReference type="Proteomes" id="UP000095347">
    <property type="component" value="Unassembled WGS sequence"/>
</dbReference>
<evidence type="ECO:0008006" key="4">
    <source>
        <dbReference type="Google" id="ProtNLM"/>
    </source>
</evidence>